<reference evidence="1 2" key="1">
    <citation type="submission" date="2017-04" db="EMBL/GenBank/DDBJ databases">
        <title>Draft genome sequence of Tuber borchii Vittad., a whitish edible truffle.</title>
        <authorList>
            <consortium name="DOE Joint Genome Institute"/>
            <person name="Murat C."/>
            <person name="Kuo A."/>
            <person name="Barry K.W."/>
            <person name="Clum A."/>
            <person name="Dockter R.B."/>
            <person name="Fauchery L."/>
            <person name="Iotti M."/>
            <person name="Kohler A."/>
            <person name="Labutti K."/>
            <person name="Lindquist E.A."/>
            <person name="Lipzen A."/>
            <person name="Ohm R.A."/>
            <person name="Wang M."/>
            <person name="Grigoriev I.V."/>
            <person name="Zambonelli A."/>
            <person name="Martin F.M."/>
        </authorList>
    </citation>
    <scope>NUCLEOTIDE SEQUENCE [LARGE SCALE GENOMIC DNA]</scope>
    <source>
        <strain evidence="1 2">Tbo3840</strain>
    </source>
</reference>
<dbReference type="Proteomes" id="UP000244722">
    <property type="component" value="Unassembled WGS sequence"/>
</dbReference>
<gene>
    <name evidence="1" type="ORF">B9Z19DRAFT_1069088</name>
</gene>
<organism evidence="1 2">
    <name type="scientific">Tuber borchii</name>
    <name type="common">White truffle</name>
    <dbReference type="NCBI Taxonomy" id="42251"/>
    <lineage>
        <taxon>Eukaryota</taxon>
        <taxon>Fungi</taxon>
        <taxon>Dikarya</taxon>
        <taxon>Ascomycota</taxon>
        <taxon>Pezizomycotina</taxon>
        <taxon>Pezizomycetes</taxon>
        <taxon>Pezizales</taxon>
        <taxon>Tuberaceae</taxon>
        <taxon>Tuber</taxon>
    </lineage>
</organism>
<protein>
    <submittedName>
        <fullName evidence="1">Uncharacterized protein</fullName>
    </submittedName>
</protein>
<evidence type="ECO:0000313" key="2">
    <source>
        <dbReference type="Proteomes" id="UP000244722"/>
    </source>
</evidence>
<proteinExistence type="predicted"/>
<dbReference type="EMBL" id="NESQ01000388">
    <property type="protein sequence ID" value="PUU73318.1"/>
    <property type="molecule type" value="Genomic_DNA"/>
</dbReference>
<sequence length="178" mass="20132">MAELNIIALETRTYHLRVHILFFGGSIPALIPGNDVETERYPVAFAGYSQCCDVFKKDDYCTRPNSDITQSTIAQPNSPSYYRGSTPSSVIGQPLPVPYRPENNLDTVKKEKRICYEDSFYELGKEYEVDLVNQHSFLKYSQGLLSYKGGVHPDLPLASRLWIRIAGVGTIFSRWDVS</sequence>
<name>A0A2T6ZCU8_TUBBO</name>
<comment type="caution">
    <text evidence="1">The sequence shown here is derived from an EMBL/GenBank/DDBJ whole genome shotgun (WGS) entry which is preliminary data.</text>
</comment>
<accession>A0A2T6ZCU8</accession>
<keyword evidence="2" id="KW-1185">Reference proteome</keyword>
<evidence type="ECO:0000313" key="1">
    <source>
        <dbReference type="EMBL" id="PUU73318.1"/>
    </source>
</evidence>
<dbReference type="AlphaFoldDB" id="A0A2T6ZCU8"/>